<dbReference type="RefSeq" id="WP_229782926.1">
    <property type="nucleotide sequence ID" value="NZ_BHZJ02000218.1"/>
</dbReference>
<evidence type="ECO:0000256" key="4">
    <source>
        <dbReference type="ARBA" id="ARBA00023163"/>
    </source>
</evidence>
<dbReference type="Pfam" id="PF04542">
    <property type="entry name" value="Sigma70_r2"/>
    <property type="match status" value="1"/>
</dbReference>
<dbReference type="Gene3D" id="1.10.1740.10">
    <property type="match status" value="1"/>
</dbReference>
<feature type="domain" description="RNA polymerase sigma factor 70 region 4 type 2" evidence="6">
    <location>
        <begin position="118"/>
        <end position="170"/>
    </location>
</feature>
<dbReference type="SUPFAM" id="SSF88946">
    <property type="entry name" value="Sigma2 domain of RNA polymerase sigma factors"/>
    <property type="match status" value="1"/>
</dbReference>
<comment type="similarity">
    <text evidence="1">Belongs to the sigma-70 factor family. ECF subfamily.</text>
</comment>
<proteinExistence type="inferred from homology"/>
<gene>
    <name evidence="7" type="ORF">GGR14_001580</name>
</gene>
<dbReference type="Pfam" id="PF08281">
    <property type="entry name" value="Sigma70_r4_2"/>
    <property type="match status" value="1"/>
</dbReference>
<reference evidence="7 8" key="1">
    <citation type="submission" date="2020-08" db="EMBL/GenBank/DDBJ databases">
        <title>Genomic Encyclopedia of Type Strains, Phase IV (KMG-IV): sequencing the most valuable type-strain genomes for metagenomic binning, comparative biology and taxonomic classification.</title>
        <authorList>
            <person name="Goeker M."/>
        </authorList>
    </citation>
    <scope>NUCLEOTIDE SEQUENCE [LARGE SCALE GENOMIC DNA]</scope>
    <source>
        <strain evidence="7 8">DSM 105721</strain>
    </source>
</reference>
<evidence type="ECO:0000256" key="1">
    <source>
        <dbReference type="ARBA" id="ARBA00010641"/>
    </source>
</evidence>
<keyword evidence="2" id="KW-0805">Transcription regulation</keyword>
<keyword evidence="3" id="KW-0731">Sigma factor</keyword>
<dbReference type="CDD" id="cd06171">
    <property type="entry name" value="Sigma70_r4"/>
    <property type="match status" value="1"/>
</dbReference>
<dbReference type="GO" id="GO:0016987">
    <property type="term" value="F:sigma factor activity"/>
    <property type="evidence" value="ECO:0007669"/>
    <property type="project" value="UniProtKB-KW"/>
</dbReference>
<dbReference type="GO" id="GO:0006352">
    <property type="term" value="P:DNA-templated transcription initiation"/>
    <property type="evidence" value="ECO:0007669"/>
    <property type="project" value="InterPro"/>
</dbReference>
<evidence type="ECO:0000259" key="6">
    <source>
        <dbReference type="Pfam" id="PF08281"/>
    </source>
</evidence>
<evidence type="ECO:0000313" key="8">
    <source>
        <dbReference type="Proteomes" id="UP000546007"/>
    </source>
</evidence>
<dbReference type="InterPro" id="IPR036388">
    <property type="entry name" value="WH-like_DNA-bd_sf"/>
</dbReference>
<dbReference type="InterPro" id="IPR039425">
    <property type="entry name" value="RNA_pol_sigma-70-like"/>
</dbReference>
<dbReference type="InterPro" id="IPR013324">
    <property type="entry name" value="RNA_pol_sigma_r3/r4-like"/>
</dbReference>
<evidence type="ECO:0000256" key="3">
    <source>
        <dbReference type="ARBA" id="ARBA00023082"/>
    </source>
</evidence>
<protein>
    <submittedName>
        <fullName evidence="7">RNA polymerase sigma-70 factor (ECF subfamily)</fullName>
    </submittedName>
</protein>
<dbReference type="InterPro" id="IPR014284">
    <property type="entry name" value="RNA_pol_sigma-70_dom"/>
</dbReference>
<dbReference type="GO" id="GO:0003677">
    <property type="term" value="F:DNA binding"/>
    <property type="evidence" value="ECO:0007669"/>
    <property type="project" value="InterPro"/>
</dbReference>
<dbReference type="EMBL" id="JACIES010000003">
    <property type="protein sequence ID" value="MBB4025796.1"/>
    <property type="molecule type" value="Genomic_DNA"/>
</dbReference>
<dbReference type="PANTHER" id="PTHR43133">
    <property type="entry name" value="RNA POLYMERASE ECF-TYPE SIGMA FACTO"/>
    <property type="match status" value="1"/>
</dbReference>
<organism evidence="7 8">
    <name type="scientific">Butyricimonas faecihominis</name>
    <dbReference type="NCBI Taxonomy" id="1472416"/>
    <lineage>
        <taxon>Bacteria</taxon>
        <taxon>Pseudomonadati</taxon>
        <taxon>Bacteroidota</taxon>
        <taxon>Bacteroidia</taxon>
        <taxon>Bacteroidales</taxon>
        <taxon>Odoribacteraceae</taxon>
        <taxon>Butyricimonas</taxon>
    </lineage>
</organism>
<dbReference type="SUPFAM" id="SSF88659">
    <property type="entry name" value="Sigma3 and sigma4 domains of RNA polymerase sigma factors"/>
    <property type="match status" value="1"/>
</dbReference>
<comment type="caution">
    <text evidence="7">The sequence shown here is derived from an EMBL/GenBank/DDBJ whole genome shotgun (WGS) entry which is preliminary data.</text>
</comment>
<feature type="domain" description="RNA polymerase sigma-70 region 2" evidence="5">
    <location>
        <begin position="25"/>
        <end position="92"/>
    </location>
</feature>
<dbReference type="InterPro" id="IPR013325">
    <property type="entry name" value="RNA_pol_sigma_r2"/>
</dbReference>
<dbReference type="InterPro" id="IPR007627">
    <property type="entry name" value="RNA_pol_sigma70_r2"/>
</dbReference>
<keyword evidence="8" id="KW-1185">Reference proteome</keyword>
<dbReference type="NCBIfam" id="TIGR02937">
    <property type="entry name" value="sigma70-ECF"/>
    <property type="match status" value="1"/>
</dbReference>
<keyword evidence="4" id="KW-0804">Transcription</keyword>
<dbReference type="Proteomes" id="UP000546007">
    <property type="component" value="Unassembled WGS sequence"/>
</dbReference>
<sequence>MTMGVSDLEILTAFQKDMNEGGKLLFQRYYKPLVLFSGSMLDDCTFPEDIVQEVFYHFIKNNVYRQLSPEVLSTYLFRCVKNACLNKIRDQREFAQAELLRYDAVEEEAMTVSQELIEAIRKAIEELPQKTRMVVMAVVVEGKKYKETAEELGVSVNTVKTLLSGGLKQLRQQFSDTLLLFFILEKNNF</sequence>
<dbReference type="InterPro" id="IPR013249">
    <property type="entry name" value="RNA_pol_sigma70_r4_t2"/>
</dbReference>
<dbReference type="AlphaFoldDB" id="A0A7W6HVL9"/>
<evidence type="ECO:0000256" key="2">
    <source>
        <dbReference type="ARBA" id="ARBA00023015"/>
    </source>
</evidence>
<name>A0A7W6HVL9_9BACT</name>
<dbReference type="GeneID" id="93100312"/>
<dbReference type="Gene3D" id="1.10.10.10">
    <property type="entry name" value="Winged helix-like DNA-binding domain superfamily/Winged helix DNA-binding domain"/>
    <property type="match status" value="1"/>
</dbReference>
<evidence type="ECO:0000313" key="7">
    <source>
        <dbReference type="EMBL" id="MBB4025796.1"/>
    </source>
</evidence>
<dbReference type="PANTHER" id="PTHR43133:SF46">
    <property type="entry name" value="RNA POLYMERASE SIGMA-70 FACTOR ECF SUBFAMILY"/>
    <property type="match status" value="1"/>
</dbReference>
<accession>A0A7W6HVL9</accession>
<evidence type="ECO:0000259" key="5">
    <source>
        <dbReference type="Pfam" id="PF04542"/>
    </source>
</evidence>